<keyword evidence="3 7" id="KW-0812">Transmembrane</keyword>
<sequence length="812" mass="84952">MSGDEELAKDLGPLAALTIGIGTMIGAGIFVLPGTAVARAGPLAAATFVLGGVIALFTALSASELGTAMPKSGGAYFYVNRALGPMFGSIAGWANWLGLAFASAFYMYGFGEYVNALVGIGPVGLGPLTLEAAQVIGLAGALLFIAVNYFGAKETGGLQIVIVMSLLGILAVFTVVGLLNADVDSLRPFATSETTSQVLPVTGVIFVSYLGFVQITSVAEEIKNPGRNLPLAVLGSVVIVTVVYALFLLVLLAAVPNELVANNETAVVDAARLLFGNYEVFGYSLGAVGAGMLLIGGLLATASSANASILSSSRINFAMGREKIVTPKLNEIHDRFGTPYKSIALTGALILLFLVAGGVESLSAMGSVLHLIVYGLLNIALIVMRESEVGGYDPDFEVPFYPAVPIIGTLSSFALIVYIEPTIILLSAGLVAFAVLWYLLYARGKVESRGVLGTWILDRSDELPDQAVSAATSVQPSGGDYRVMVPLANPKTEEHLITLASAIAKQRNGTVVAVNIANVPDQTSLEAARDRGAHEAAHGLLDQAREDAETFGVDVETHVVLSHRVFEEVFDAARTYGADMTVMGWGEDSHGAPGRAESAIDELAYSLPSDFLVFRDRGFDPSRILVPTAGGPASDLSGAVAKMLQTEFDGEVTLLHVTEAGEEEAGRAFLSEWADAHDLSDAALRIESGDVETSIERAARDATMLIVGATQKGLLSRLVRGSLVLDVLNEVNCSVLLAEPRSERGLRARLFGSGSRSNDVTDATETPADTGVEPEPSTPEIDEESGEKSGEESGEKSGEESGEKSGEESGDN</sequence>
<feature type="transmembrane region" description="Helical" evidence="7">
    <location>
        <begin position="396"/>
        <end position="417"/>
    </location>
</feature>
<evidence type="ECO:0000259" key="8">
    <source>
        <dbReference type="Pfam" id="PF00582"/>
    </source>
</evidence>
<dbReference type="CDD" id="cd00293">
    <property type="entry name" value="USP-like"/>
    <property type="match status" value="2"/>
</dbReference>
<name>M0DUY3_9EURY</name>
<dbReference type="GO" id="GO:0022857">
    <property type="term" value="F:transmembrane transporter activity"/>
    <property type="evidence" value="ECO:0007669"/>
    <property type="project" value="InterPro"/>
</dbReference>
<reference evidence="9 10" key="1">
    <citation type="journal article" date="2014" name="PLoS Genet.">
        <title>Phylogenetically driven sequencing of extremely halophilic archaea reveals strategies for static and dynamic osmo-response.</title>
        <authorList>
            <person name="Becker E.A."/>
            <person name="Seitzer P.M."/>
            <person name="Tritt A."/>
            <person name="Larsen D."/>
            <person name="Krusor M."/>
            <person name="Yao A.I."/>
            <person name="Wu D."/>
            <person name="Madern D."/>
            <person name="Eisen J.A."/>
            <person name="Darling A.E."/>
            <person name="Facciotti M.T."/>
        </authorList>
    </citation>
    <scope>NUCLEOTIDE SEQUENCE [LARGE SCALE GENOMIC DNA]</scope>
    <source>
        <strain evidence="9 10">DSM 14210</strain>
    </source>
</reference>
<feature type="compositionally biased region" description="Basic and acidic residues" evidence="6">
    <location>
        <begin position="786"/>
        <end position="812"/>
    </location>
</feature>
<dbReference type="PANTHER" id="PTHR42770">
    <property type="entry name" value="AMINO ACID TRANSPORTER-RELATED"/>
    <property type="match status" value="1"/>
</dbReference>
<protein>
    <submittedName>
        <fullName evidence="9">Amino acid permease-associated region</fullName>
    </submittedName>
</protein>
<keyword evidence="4 7" id="KW-1133">Transmembrane helix</keyword>
<dbReference type="InterPro" id="IPR002293">
    <property type="entry name" value="AA/rel_permease1"/>
</dbReference>
<feature type="transmembrane region" description="Helical" evidence="7">
    <location>
        <begin position="43"/>
        <end position="62"/>
    </location>
</feature>
<evidence type="ECO:0000256" key="4">
    <source>
        <dbReference type="ARBA" id="ARBA00022989"/>
    </source>
</evidence>
<dbReference type="Gene3D" id="3.40.50.12370">
    <property type="match status" value="1"/>
</dbReference>
<evidence type="ECO:0000256" key="2">
    <source>
        <dbReference type="ARBA" id="ARBA00022475"/>
    </source>
</evidence>
<feature type="compositionally biased region" description="Polar residues" evidence="6">
    <location>
        <begin position="754"/>
        <end position="764"/>
    </location>
</feature>
<evidence type="ECO:0000256" key="7">
    <source>
        <dbReference type="SAM" id="Phobius"/>
    </source>
</evidence>
<feature type="transmembrane region" description="Helical" evidence="7">
    <location>
        <begin position="423"/>
        <end position="441"/>
    </location>
</feature>
<comment type="caution">
    <text evidence="9">The sequence shown here is derived from an EMBL/GenBank/DDBJ whole genome shotgun (WGS) entry which is preliminary data.</text>
</comment>
<proteinExistence type="predicted"/>
<evidence type="ECO:0000256" key="5">
    <source>
        <dbReference type="ARBA" id="ARBA00023136"/>
    </source>
</evidence>
<evidence type="ECO:0000313" key="10">
    <source>
        <dbReference type="Proteomes" id="UP000011523"/>
    </source>
</evidence>
<dbReference type="Pfam" id="PF13520">
    <property type="entry name" value="AA_permease_2"/>
    <property type="match status" value="1"/>
</dbReference>
<feature type="transmembrane region" description="Helical" evidence="7">
    <location>
        <begin position="12"/>
        <end position="31"/>
    </location>
</feature>
<keyword evidence="10" id="KW-1185">Reference proteome</keyword>
<feature type="transmembrane region" description="Helical" evidence="7">
    <location>
        <begin position="199"/>
        <end position="219"/>
    </location>
</feature>
<feature type="domain" description="UspA" evidence="8">
    <location>
        <begin position="482"/>
        <end position="613"/>
    </location>
</feature>
<dbReference type="SUPFAM" id="SSF52402">
    <property type="entry name" value="Adenine nucleotide alpha hydrolases-like"/>
    <property type="match status" value="2"/>
</dbReference>
<organism evidence="9 10">
    <name type="scientific">Halorubrum tebenquichense DSM 14210</name>
    <dbReference type="NCBI Taxonomy" id="1227485"/>
    <lineage>
        <taxon>Archaea</taxon>
        <taxon>Methanobacteriati</taxon>
        <taxon>Methanobacteriota</taxon>
        <taxon>Stenosarchaea group</taxon>
        <taxon>Halobacteria</taxon>
        <taxon>Halobacteriales</taxon>
        <taxon>Haloferacaceae</taxon>
        <taxon>Halorubrum</taxon>
    </lineage>
</organism>
<feature type="transmembrane region" description="Helical" evidence="7">
    <location>
        <begin position="128"/>
        <end position="150"/>
    </location>
</feature>
<feature type="transmembrane region" description="Helical" evidence="7">
    <location>
        <begin position="280"/>
        <end position="302"/>
    </location>
</feature>
<evidence type="ECO:0000256" key="3">
    <source>
        <dbReference type="ARBA" id="ARBA00022692"/>
    </source>
</evidence>
<feature type="domain" description="UspA" evidence="8">
    <location>
        <begin position="623"/>
        <end position="737"/>
    </location>
</feature>
<feature type="transmembrane region" description="Helical" evidence="7">
    <location>
        <begin position="157"/>
        <end position="179"/>
    </location>
</feature>
<dbReference type="PATRIC" id="fig|1227485.3.peg.1364"/>
<dbReference type="GO" id="GO:0005886">
    <property type="term" value="C:plasma membrane"/>
    <property type="evidence" value="ECO:0007669"/>
    <property type="project" value="UniProtKB-SubCell"/>
</dbReference>
<feature type="transmembrane region" description="Helical" evidence="7">
    <location>
        <begin position="231"/>
        <end position="255"/>
    </location>
</feature>
<evidence type="ECO:0000256" key="1">
    <source>
        <dbReference type="ARBA" id="ARBA00004651"/>
    </source>
</evidence>
<feature type="region of interest" description="Disordered" evidence="6">
    <location>
        <begin position="749"/>
        <end position="812"/>
    </location>
</feature>
<feature type="transmembrane region" description="Helical" evidence="7">
    <location>
        <begin position="365"/>
        <end position="384"/>
    </location>
</feature>
<dbReference type="OrthoDB" id="56838at2157"/>
<gene>
    <name evidence="9" type="ORF">C472_07089</name>
</gene>
<dbReference type="Pfam" id="PF00582">
    <property type="entry name" value="Usp"/>
    <property type="match status" value="2"/>
</dbReference>
<keyword evidence="2" id="KW-1003">Cell membrane</keyword>
<evidence type="ECO:0000313" key="9">
    <source>
        <dbReference type="EMBL" id="ELZ38618.1"/>
    </source>
</evidence>
<dbReference type="AlphaFoldDB" id="M0DUY3"/>
<feature type="transmembrane region" description="Helical" evidence="7">
    <location>
        <begin position="83"/>
        <end position="108"/>
    </location>
</feature>
<dbReference type="RefSeq" id="WP_006629102.1">
    <property type="nucleotide sequence ID" value="NZ_AOJD01000038.1"/>
</dbReference>
<dbReference type="Proteomes" id="UP000011523">
    <property type="component" value="Unassembled WGS sequence"/>
</dbReference>
<comment type="subcellular location">
    <subcellularLocation>
        <location evidence="1">Cell membrane</location>
        <topology evidence="1">Multi-pass membrane protein</topology>
    </subcellularLocation>
</comment>
<dbReference type="EMBL" id="AOJD01000038">
    <property type="protein sequence ID" value="ELZ38618.1"/>
    <property type="molecule type" value="Genomic_DNA"/>
</dbReference>
<dbReference type="InterPro" id="IPR006016">
    <property type="entry name" value="UspA"/>
</dbReference>
<dbReference type="InterPro" id="IPR050367">
    <property type="entry name" value="APC_superfamily"/>
</dbReference>
<evidence type="ECO:0000256" key="6">
    <source>
        <dbReference type="SAM" id="MobiDB-lite"/>
    </source>
</evidence>
<dbReference type="Gene3D" id="1.20.1740.10">
    <property type="entry name" value="Amino acid/polyamine transporter I"/>
    <property type="match status" value="1"/>
</dbReference>
<feature type="transmembrane region" description="Helical" evidence="7">
    <location>
        <begin position="342"/>
        <end position="359"/>
    </location>
</feature>
<keyword evidence="5 7" id="KW-0472">Membrane</keyword>
<dbReference type="PANTHER" id="PTHR42770:SF11">
    <property type="entry name" value="INNER MEMBRANE TRANSPORT PROTEIN YBAT"/>
    <property type="match status" value="1"/>
</dbReference>
<accession>M0DUY3</accession>